<gene>
    <name evidence="20" type="ORF">ISP17_05705</name>
</gene>
<accession>A0ABW8JT94</accession>
<dbReference type="GO" id="GO:0016779">
    <property type="term" value="F:nucleotidyltransferase activity"/>
    <property type="evidence" value="ECO:0007669"/>
    <property type="project" value="UniProtKB-KW"/>
</dbReference>
<evidence type="ECO:0000256" key="5">
    <source>
        <dbReference type="ARBA" id="ARBA00010185"/>
    </source>
</evidence>
<evidence type="ECO:0000256" key="3">
    <source>
        <dbReference type="ARBA" id="ARBA00005119"/>
    </source>
</evidence>
<feature type="transmembrane region" description="Helical" evidence="19">
    <location>
        <begin position="12"/>
        <end position="41"/>
    </location>
</feature>
<evidence type="ECO:0000256" key="17">
    <source>
        <dbReference type="ARBA" id="ARBA00023264"/>
    </source>
</evidence>
<keyword evidence="17" id="KW-1208">Phospholipid metabolism</keyword>
<comment type="catalytic activity">
    <reaction evidence="1 18">
        <text>a 1,2-diacyl-sn-glycero-3-phosphate + CTP + H(+) = a CDP-1,2-diacyl-sn-glycerol + diphosphate</text>
        <dbReference type="Rhea" id="RHEA:16229"/>
        <dbReference type="ChEBI" id="CHEBI:15378"/>
        <dbReference type="ChEBI" id="CHEBI:33019"/>
        <dbReference type="ChEBI" id="CHEBI:37563"/>
        <dbReference type="ChEBI" id="CHEBI:58332"/>
        <dbReference type="ChEBI" id="CHEBI:58608"/>
        <dbReference type="EC" id="2.7.7.41"/>
    </reaction>
</comment>
<evidence type="ECO:0000256" key="1">
    <source>
        <dbReference type="ARBA" id="ARBA00001698"/>
    </source>
</evidence>
<keyword evidence="10 18" id="KW-0808">Transferase</keyword>
<evidence type="ECO:0000256" key="16">
    <source>
        <dbReference type="ARBA" id="ARBA00023209"/>
    </source>
</evidence>
<keyword evidence="21" id="KW-1185">Reference proteome</keyword>
<feature type="transmembrane region" description="Helical" evidence="19">
    <location>
        <begin position="206"/>
        <end position="226"/>
    </location>
</feature>
<comment type="pathway">
    <text evidence="3 18">Phospholipid metabolism; CDP-diacylglycerol biosynthesis; CDP-diacylglycerol from sn-glycerol 3-phosphate: step 3/3.</text>
</comment>
<sequence>MLLQRTLTALLLIPLALFIILGPGTPVFAAIVAAAFLVGVWEWTRLSGLASTAARVAMLALFALIVIGAWWPLDPRLWGALAAAGVLWWLLACAWLRHFAFGASPTPENRRLKLLAGLFVMVPAWAALVLIHRIAPHGHWWTFLGLAIVWAADIGAYFAGRFFGKRKLAPQISPGKTWAGVYGAFVAAALVVGIGGWLLGVHDARLAGLIVVAAFTVAASIVGDLIESLMKRHAKMKDSGQIFPGHGGLLDRLDSVFAAMPVFALGLWAIDVLPLS</sequence>
<evidence type="ECO:0000313" key="21">
    <source>
        <dbReference type="Proteomes" id="UP001620460"/>
    </source>
</evidence>
<dbReference type="PROSITE" id="PS01315">
    <property type="entry name" value="CDS"/>
    <property type="match status" value="1"/>
</dbReference>
<dbReference type="Pfam" id="PF01148">
    <property type="entry name" value="CTP_transf_1"/>
    <property type="match status" value="1"/>
</dbReference>
<evidence type="ECO:0000256" key="18">
    <source>
        <dbReference type="RuleBase" id="RU003938"/>
    </source>
</evidence>
<evidence type="ECO:0000256" key="14">
    <source>
        <dbReference type="ARBA" id="ARBA00023098"/>
    </source>
</evidence>
<evidence type="ECO:0000256" key="9">
    <source>
        <dbReference type="ARBA" id="ARBA00022516"/>
    </source>
</evidence>
<dbReference type="Proteomes" id="UP001620460">
    <property type="component" value="Unassembled WGS sequence"/>
</dbReference>
<evidence type="ECO:0000256" key="10">
    <source>
        <dbReference type="ARBA" id="ARBA00022679"/>
    </source>
</evidence>
<keyword evidence="9" id="KW-0444">Lipid biosynthesis</keyword>
<keyword evidence="13 19" id="KW-1133">Transmembrane helix</keyword>
<evidence type="ECO:0000256" key="2">
    <source>
        <dbReference type="ARBA" id="ARBA00004651"/>
    </source>
</evidence>
<dbReference type="InterPro" id="IPR000374">
    <property type="entry name" value="PC_trans"/>
</dbReference>
<keyword evidence="11 18" id="KW-0812">Transmembrane</keyword>
<dbReference type="PANTHER" id="PTHR46382">
    <property type="entry name" value="PHOSPHATIDATE CYTIDYLYLTRANSFERASE"/>
    <property type="match status" value="1"/>
</dbReference>
<dbReference type="EC" id="2.7.7.41" evidence="6 18"/>
<reference evidence="20 21" key="1">
    <citation type="submission" date="2020-10" db="EMBL/GenBank/DDBJ databases">
        <title>Phylogeny of dyella-like bacteria.</title>
        <authorList>
            <person name="Fu J."/>
        </authorList>
    </citation>
    <scope>NUCLEOTIDE SEQUENCE [LARGE SCALE GENOMIC DNA]</scope>
    <source>
        <strain evidence="20 21">Gsoil3046</strain>
    </source>
</reference>
<evidence type="ECO:0000256" key="19">
    <source>
        <dbReference type="SAM" id="Phobius"/>
    </source>
</evidence>
<keyword evidence="14" id="KW-0443">Lipid metabolism</keyword>
<evidence type="ECO:0000256" key="11">
    <source>
        <dbReference type="ARBA" id="ARBA00022692"/>
    </source>
</evidence>
<feature type="transmembrane region" description="Helical" evidence="19">
    <location>
        <begin position="53"/>
        <end position="71"/>
    </location>
</feature>
<evidence type="ECO:0000256" key="12">
    <source>
        <dbReference type="ARBA" id="ARBA00022695"/>
    </source>
</evidence>
<proteinExistence type="inferred from homology"/>
<evidence type="ECO:0000256" key="13">
    <source>
        <dbReference type="ARBA" id="ARBA00022989"/>
    </source>
</evidence>
<comment type="similarity">
    <text evidence="5 18">Belongs to the CDS family.</text>
</comment>
<dbReference type="EMBL" id="JADIKM010000001">
    <property type="protein sequence ID" value="MFK2903446.1"/>
    <property type="molecule type" value="Genomic_DNA"/>
</dbReference>
<evidence type="ECO:0000256" key="7">
    <source>
        <dbReference type="ARBA" id="ARBA00019373"/>
    </source>
</evidence>
<evidence type="ECO:0000313" key="20">
    <source>
        <dbReference type="EMBL" id="MFK2903446.1"/>
    </source>
</evidence>
<feature type="transmembrane region" description="Helical" evidence="19">
    <location>
        <begin position="77"/>
        <end position="100"/>
    </location>
</feature>
<keyword evidence="8" id="KW-1003">Cell membrane</keyword>
<feature type="transmembrane region" description="Helical" evidence="19">
    <location>
        <begin position="179"/>
        <end position="200"/>
    </location>
</feature>
<name>A0ABW8JT94_9GAMM</name>
<keyword evidence="16" id="KW-0594">Phospholipid biosynthesis</keyword>
<evidence type="ECO:0000256" key="8">
    <source>
        <dbReference type="ARBA" id="ARBA00022475"/>
    </source>
</evidence>
<protein>
    <recommendedName>
        <fullName evidence="7 18">Phosphatidate cytidylyltransferase</fullName>
        <ecNumber evidence="6 18">2.7.7.41</ecNumber>
    </recommendedName>
</protein>
<evidence type="ECO:0000256" key="6">
    <source>
        <dbReference type="ARBA" id="ARBA00012487"/>
    </source>
</evidence>
<dbReference type="PANTHER" id="PTHR46382:SF1">
    <property type="entry name" value="PHOSPHATIDATE CYTIDYLYLTRANSFERASE"/>
    <property type="match status" value="1"/>
</dbReference>
<feature type="transmembrane region" description="Helical" evidence="19">
    <location>
        <begin position="140"/>
        <end position="159"/>
    </location>
</feature>
<feature type="transmembrane region" description="Helical" evidence="19">
    <location>
        <begin position="256"/>
        <end position="275"/>
    </location>
</feature>
<evidence type="ECO:0000256" key="4">
    <source>
        <dbReference type="ARBA" id="ARBA00005189"/>
    </source>
</evidence>
<organism evidence="20 21">
    <name type="scientific">Dyella ginsengisoli</name>
    <dbReference type="NCBI Taxonomy" id="363848"/>
    <lineage>
        <taxon>Bacteria</taxon>
        <taxon>Pseudomonadati</taxon>
        <taxon>Pseudomonadota</taxon>
        <taxon>Gammaproteobacteria</taxon>
        <taxon>Lysobacterales</taxon>
        <taxon>Rhodanobacteraceae</taxon>
        <taxon>Dyella</taxon>
    </lineage>
</organism>
<comment type="subcellular location">
    <subcellularLocation>
        <location evidence="2">Cell membrane</location>
        <topology evidence="2">Multi-pass membrane protein</topology>
    </subcellularLocation>
</comment>
<comment type="caution">
    <text evidence="20">The sequence shown here is derived from an EMBL/GenBank/DDBJ whole genome shotgun (WGS) entry which is preliminary data.</text>
</comment>
<comment type="pathway">
    <text evidence="4">Lipid metabolism.</text>
</comment>
<keyword evidence="12 18" id="KW-0548">Nucleotidyltransferase</keyword>
<feature type="transmembrane region" description="Helical" evidence="19">
    <location>
        <begin position="112"/>
        <end position="134"/>
    </location>
</feature>
<dbReference type="RefSeq" id="WP_404630888.1">
    <property type="nucleotide sequence ID" value="NZ_JADIKM010000001.1"/>
</dbReference>
<keyword evidence="15 19" id="KW-0472">Membrane</keyword>
<evidence type="ECO:0000256" key="15">
    <source>
        <dbReference type="ARBA" id="ARBA00023136"/>
    </source>
</evidence>